<dbReference type="PANTHER" id="PTHR11469">
    <property type="entry name" value="GLUCOSE-6-PHOSPHATE ISOMERASE"/>
    <property type="match status" value="1"/>
</dbReference>
<evidence type="ECO:0000256" key="4">
    <source>
        <dbReference type="ARBA" id="ARBA00022490"/>
    </source>
</evidence>
<feature type="active site" evidence="8">
    <location>
        <position position="384"/>
    </location>
</feature>
<proteinExistence type="inferred from homology"/>
<dbReference type="UniPathway" id="UPA00109">
    <property type="reaction ID" value="UER00181"/>
</dbReference>
<dbReference type="CDD" id="cd05016">
    <property type="entry name" value="SIS_PGI_2"/>
    <property type="match status" value="1"/>
</dbReference>
<dbReference type="EC" id="5.3.1.9" evidence="8"/>
<dbReference type="Proteomes" id="UP000336646">
    <property type="component" value="Unassembled WGS sequence"/>
</dbReference>
<dbReference type="PRINTS" id="PR00662">
    <property type="entry name" value="G6PISOMERASE"/>
</dbReference>
<dbReference type="GO" id="GO:0006094">
    <property type="term" value="P:gluconeogenesis"/>
    <property type="evidence" value="ECO:0007669"/>
    <property type="project" value="UniProtKB-UniRule"/>
</dbReference>
<dbReference type="GO" id="GO:0005829">
    <property type="term" value="C:cytosol"/>
    <property type="evidence" value="ECO:0007669"/>
    <property type="project" value="TreeGrafter"/>
</dbReference>
<evidence type="ECO:0000256" key="8">
    <source>
        <dbReference type="HAMAP-Rule" id="MF_00473"/>
    </source>
</evidence>
<keyword evidence="6 8" id="KW-0413">Isomerase</keyword>
<dbReference type="UniPathway" id="UPA00138"/>
<reference evidence="10 11" key="1">
    <citation type="submission" date="2018-12" db="EMBL/GenBank/DDBJ databases">
        <title>Corynebacterium sanguinis sp. nov., a clinically-associated and environmental corynebacterium.</title>
        <authorList>
            <person name="Gonzales-Siles L."/>
            <person name="Jaen-Luchoro D."/>
            <person name="Cardew S."/>
            <person name="Inganas E."/>
            <person name="Ohlen M."/>
            <person name="Jensie-Markopolous S."/>
            <person name="Pinyeiro-Iglesias B."/>
            <person name="Molin K."/>
            <person name="Skovbjerg S."/>
            <person name="Svensson-Stadler L."/>
            <person name="Funke G."/>
            <person name="Moore E.R.B."/>
        </authorList>
    </citation>
    <scope>NUCLEOTIDE SEQUENCE [LARGE SCALE GENOMIC DNA]</scope>
    <source>
        <strain evidence="10 11">58734</strain>
    </source>
</reference>
<evidence type="ECO:0000256" key="9">
    <source>
        <dbReference type="RuleBase" id="RU000612"/>
    </source>
</evidence>
<dbReference type="InterPro" id="IPR035482">
    <property type="entry name" value="SIS_PGI_2"/>
</dbReference>
<organism evidence="10 11">
    <name type="scientific">Corynebacterium sanguinis</name>
    <dbReference type="NCBI Taxonomy" id="2594913"/>
    <lineage>
        <taxon>Bacteria</taxon>
        <taxon>Bacillati</taxon>
        <taxon>Actinomycetota</taxon>
        <taxon>Actinomycetes</taxon>
        <taxon>Mycobacteriales</taxon>
        <taxon>Corynebacteriaceae</taxon>
        <taxon>Corynebacterium</taxon>
    </lineage>
</organism>
<evidence type="ECO:0000256" key="5">
    <source>
        <dbReference type="ARBA" id="ARBA00023152"/>
    </source>
</evidence>
<dbReference type="GO" id="GO:0051156">
    <property type="term" value="P:glucose 6-phosphate metabolic process"/>
    <property type="evidence" value="ECO:0007669"/>
    <property type="project" value="TreeGrafter"/>
</dbReference>
<comment type="caution">
    <text evidence="10">The sequence shown here is derived from an EMBL/GenBank/DDBJ whole genome shotgun (WGS) entry which is preliminary data.</text>
</comment>
<dbReference type="GO" id="GO:0004347">
    <property type="term" value="F:glucose-6-phosphate isomerase activity"/>
    <property type="evidence" value="ECO:0007669"/>
    <property type="project" value="UniProtKB-UniRule"/>
</dbReference>
<feature type="active site" description="Proton donor" evidence="8">
    <location>
        <position position="353"/>
    </location>
</feature>
<dbReference type="CDD" id="cd05015">
    <property type="entry name" value="SIS_PGI_1"/>
    <property type="match status" value="1"/>
</dbReference>
<evidence type="ECO:0000313" key="10">
    <source>
        <dbReference type="EMBL" id="TVS27106.1"/>
    </source>
</evidence>
<dbReference type="PROSITE" id="PS00765">
    <property type="entry name" value="P_GLUCOSE_ISOMERASE_1"/>
    <property type="match status" value="1"/>
</dbReference>
<evidence type="ECO:0000256" key="6">
    <source>
        <dbReference type="ARBA" id="ARBA00023235"/>
    </source>
</evidence>
<evidence type="ECO:0000256" key="1">
    <source>
        <dbReference type="ARBA" id="ARBA00004926"/>
    </source>
</evidence>
<dbReference type="InterPro" id="IPR023096">
    <property type="entry name" value="G6P_Isomerase_C"/>
</dbReference>
<dbReference type="PROSITE" id="PS00174">
    <property type="entry name" value="P_GLUCOSE_ISOMERASE_2"/>
    <property type="match status" value="1"/>
</dbReference>
<comment type="pathway">
    <text evidence="1 8 9">Carbohydrate degradation; glycolysis; D-glyceraldehyde 3-phosphate and glycerone phosphate from D-glucose: step 2/4.</text>
</comment>
<sequence length="544" mass="59232">MTSITSTAAWTRLEKLHAEKNLSLRELFAAEANRADTYTFDAAGLHVDLSKNLIDNDILEALLSLADEASLTTRIEDMFTGVHINSTEDRAVLHTALRLPVDQDLRVDGQDAAADVHEVLGRMRDFASALRSGAWQGATGHTIKKVVNIGIGGSDLGPAMATKALRAYATAGISAEFVSNVDPADLVSVLERCNPEETLFIVASKTFTTQETLSNAHAAKRWVLDHFDGDDSVIAKHFVAVSTNAEKVAEFGIDTANMFPFWDWVGGRYSVDSAIGLSLMAVIGPLDFMRFLEGFRAVDEHFRTAPLRENIPALMGLLNVWYRNFHGAQTHAVLPYSEDLARFPAYLQQLTMESNGKSVTRGGEAVGYDTGEIFWGEPGTNGQHAFYQLIHQGTTLIPADFIGFATPKQDLPAADGSGSMHDLLMGNFFAQTKVLAFGKTESEIVAEGVDKQLAPHKVMPGNRPTTTIVAKELTPHTLGALIALYEHITFTESVIWDINAFDQWGVELGKQQANDLAASVSGEVEPDTGDSSTDSLISWYRNAK</sequence>
<dbReference type="FunFam" id="3.40.50.10490:FF:000018">
    <property type="entry name" value="Glucose-6-phosphate isomerase"/>
    <property type="match status" value="1"/>
</dbReference>
<keyword evidence="4 8" id="KW-0963">Cytoplasm</keyword>
<dbReference type="GO" id="GO:0006096">
    <property type="term" value="P:glycolytic process"/>
    <property type="evidence" value="ECO:0007669"/>
    <property type="project" value="UniProtKB-UniRule"/>
</dbReference>
<keyword evidence="3 8" id="KW-0312">Gluconeogenesis</keyword>
<comment type="similarity">
    <text evidence="2 8 9">Belongs to the GPI family.</text>
</comment>
<dbReference type="Gene3D" id="3.40.50.10490">
    <property type="entry name" value="Glucose-6-phosphate isomerase like protein, domain 1"/>
    <property type="match status" value="2"/>
</dbReference>
<keyword evidence="5 8" id="KW-0324">Glycolysis</keyword>
<dbReference type="GO" id="GO:0097367">
    <property type="term" value="F:carbohydrate derivative binding"/>
    <property type="evidence" value="ECO:0007669"/>
    <property type="project" value="InterPro"/>
</dbReference>
<dbReference type="SUPFAM" id="SSF53697">
    <property type="entry name" value="SIS domain"/>
    <property type="match status" value="1"/>
</dbReference>
<protein>
    <recommendedName>
        <fullName evidence="8">Glucose-6-phosphate isomerase</fullName>
        <shortName evidence="8">GPI</shortName>
        <ecNumber evidence="8">5.3.1.9</ecNumber>
    </recommendedName>
    <alternativeName>
        <fullName evidence="8">Phosphoglucose isomerase</fullName>
        <shortName evidence="8">PGI</shortName>
    </alternativeName>
    <alternativeName>
        <fullName evidence="8">Phosphohexose isomerase</fullName>
        <shortName evidence="8">PHI</shortName>
    </alternativeName>
</protein>
<evidence type="ECO:0000256" key="2">
    <source>
        <dbReference type="ARBA" id="ARBA00006604"/>
    </source>
</evidence>
<dbReference type="Gene3D" id="1.10.1390.10">
    <property type="match status" value="1"/>
</dbReference>
<dbReference type="HAMAP" id="MF_00473">
    <property type="entry name" value="G6P_isomerase"/>
    <property type="match status" value="1"/>
</dbReference>
<dbReference type="NCBIfam" id="NF001211">
    <property type="entry name" value="PRK00179.1"/>
    <property type="match status" value="1"/>
</dbReference>
<feature type="active site" evidence="8">
    <location>
        <position position="510"/>
    </location>
</feature>
<comment type="pathway">
    <text evidence="8">Carbohydrate biosynthesis; gluconeogenesis.</text>
</comment>
<dbReference type="InterPro" id="IPR018189">
    <property type="entry name" value="Phosphoglucose_isomerase_CS"/>
</dbReference>
<dbReference type="PROSITE" id="PS51463">
    <property type="entry name" value="P_GLUCOSE_ISOMERASE_3"/>
    <property type="match status" value="1"/>
</dbReference>
<comment type="subcellular location">
    <subcellularLocation>
        <location evidence="8">Cytoplasm</location>
    </subcellularLocation>
</comment>
<dbReference type="PANTHER" id="PTHR11469:SF1">
    <property type="entry name" value="GLUCOSE-6-PHOSPHATE ISOMERASE"/>
    <property type="match status" value="1"/>
</dbReference>
<dbReference type="OrthoDB" id="140919at2"/>
<evidence type="ECO:0000256" key="3">
    <source>
        <dbReference type="ARBA" id="ARBA00022432"/>
    </source>
</evidence>
<evidence type="ECO:0000313" key="11">
    <source>
        <dbReference type="Proteomes" id="UP000336646"/>
    </source>
</evidence>
<comment type="catalytic activity">
    <reaction evidence="7 8 9">
        <text>alpha-D-glucose 6-phosphate = beta-D-fructose 6-phosphate</text>
        <dbReference type="Rhea" id="RHEA:11816"/>
        <dbReference type="ChEBI" id="CHEBI:57634"/>
        <dbReference type="ChEBI" id="CHEBI:58225"/>
        <dbReference type="EC" id="5.3.1.9"/>
    </reaction>
</comment>
<dbReference type="GO" id="GO:0048029">
    <property type="term" value="F:monosaccharide binding"/>
    <property type="evidence" value="ECO:0007669"/>
    <property type="project" value="TreeGrafter"/>
</dbReference>
<dbReference type="InterPro" id="IPR046348">
    <property type="entry name" value="SIS_dom_sf"/>
</dbReference>
<dbReference type="Pfam" id="PF00342">
    <property type="entry name" value="PGI"/>
    <property type="match status" value="1"/>
</dbReference>
<dbReference type="RefSeq" id="WP_144690287.1">
    <property type="nucleotide sequence ID" value="NZ_JALXXN010000019.1"/>
</dbReference>
<evidence type="ECO:0000256" key="7">
    <source>
        <dbReference type="ARBA" id="ARBA00029321"/>
    </source>
</evidence>
<dbReference type="InterPro" id="IPR035476">
    <property type="entry name" value="SIS_PGI_1"/>
</dbReference>
<dbReference type="InterPro" id="IPR001672">
    <property type="entry name" value="G6P_Isomerase"/>
</dbReference>
<gene>
    <name evidence="8" type="primary">pgi</name>
    <name evidence="10" type="ORF">EKI59_09595</name>
</gene>
<name>A0A6C1TW20_9CORY</name>
<comment type="function">
    <text evidence="8">Catalyzes the reversible isomerization of glucose-6-phosphate to fructose-6-phosphate.</text>
</comment>
<dbReference type="AlphaFoldDB" id="A0A6C1TW20"/>
<accession>A0A6C1TW20</accession>
<dbReference type="EMBL" id="RXIR01000023">
    <property type="protein sequence ID" value="TVS27106.1"/>
    <property type="molecule type" value="Genomic_DNA"/>
</dbReference>